<evidence type="ECO:0000313" key="2">
    <source>
        <dbReference type="EMBL" id="SHM01948.1"/>
    </source>
</evidence>
<sequence>MTPESLTSNEQDYINGLLHHEADVIDSIYQRFAIKAQRFIQQKGGTVRDAAHIFEEVLLDIYFFVRRHPLKVASFEAFLILLCKRVWEKEVERRGARIPGLEPDETAALSREDMQDLEDVLKEGEKRRVAYHQYLQLGDDCKELIRWALTDCLQEDIAAETKIPVKDLPARRASCFKNLFLRIDGELKPVDSMLESEIQSADAFLCGIMSEAARSAYAEKLKATPPLANQVKRFDMIRQLLAQRICTDTERDELQHQLYAHRNTWFAAKDNSITPIRNYVIGIAIIAITLATLLYISPWRKNIYSQFSSTEMHAMENDTLGLSDEVKKEFNRGHFSDALRLLNKELAANPDNIYARYYRGVCLVDLNQLAAARQDLLTVYNGNNKIRYEAAFYLALSYLREGHKQECLEWLLKIPEGAPNYLKVQKLIEELKA</sequence>
<keyword evidence="2" id="KW-0804">Transcription</keyword>
<dbReference type="InterPro" id="IPR011990">
    <property type="entry name" value="TPR-like_helical_dom_sf"/>
</dbReference>
<name>A0A1M7FDT9_9BACT</name>
<dbReference type="AlphaFoldDB" id="A0A1M7FDT9"/>
<dbReference type="EMBL" id="FRBL01000006">
    <property type="protein sequence ID" value="SHM01948.1"/>
    <property type="molecule type" value="Genomic_DNA"/>
</dbReference>
<dbReference type="OrthoDB" id="1091348at2"/>
<keyword evidence="1" id="KW-1133">Transmembrane helix</keyword>
<proteinExistence type="predicted"/>
<keyword evidence="2" id="KW-0240">DNA-directed RNA polymerase</keyword>
<keyword evidence="1" id="KW-0472">Membrane</keyword>
<dbReference type="Gene3D" id="1.25.40.10">
    <property type="entry name" value="Tetratricopeptide repeat domain"/>
    <property type="match status" value="1"/>
</dbReference>
<feature type="transmembrane region" description="Helical" evidence="1">
    <location>
        <begin position="279"/>
        <end position="296"/>
    </location>
</feature>
<dbReference type="SUPFAM" id="SSF48452">
    <property type="entry name" value="TPR-like"/>
    <property type="match status" value="1"/>
</dbReference>
<gene>
    <name evidence="2" type="ORF">SAMN05444266_10694</name>
</gene>
<keyword evidence="1" id="KW-0812">Transmembrane</keyword>
<dbReference type="STRING" id="1419482.SAMN05444266_10694"/>
<dbReference type="GO" id="GO:0000428">
    <property type="term" value="C:DNA-directed RNA polymerase complex"/>
    <property type="evidence" value="ECO:0007669"/>
    <property type="project" value="UniProtKB-KW"/>
</dbReference>
<organism evidence="2 3">
    <name type="scientific">Chitinophaga jiangningensis</name>
    <dbReference type="NCBI Taxonomy" id="1419482"/>
    <lineage>
        <taxon>Bacteria</taxon>
        <taxon>Pseudomonadati</taxon>
        <taxon>Bacteroidota</taxon>
        <taxon>Chitinophagia</taxon>
        <taxon>Chitinophagales</taxon>
        <taxon>Chitinophagaceae</taxon>
        <taxon>Chitinophaga</taxon>
    </lineage>
</organism>
<keyword evidence="3" id="KW-1185">Reference proteome</keyword>
<reference evidence="2 3" key="1">
    <citation type="submission" date="2016-11" db="EMBL/GenBank/DDBJ databases">
        <authorList>
            <person name="Jaros S."/>
            <person name="Januszkiewicz K."/>
            <person name="Wedrychowicz H."/>
        </authorList>
    </citation>
    <scope>NUCLEOTIDE SEQUENCE [LARGE SCALE GENOMIC DNA]</scope>
    <source>
        <strain evidence="2 3">DSM 27406</strain>
    </source>
</reference>
<evidence type="ECO:0000256" key="1">
    <source>
        <dbReference type="SAM" id="Phobius"/>
    </source>
</evidence>
<accession>A0A1M7FDT9</accession>
<dbReference type="Proteomes" id="UP000184420">
    <property type="component" value="Unassembled WGS sequence"/>
</dbReference>
<evidence type="ECO:0000313" key="3">
    <source>
        <dbReference type="Proteomes" id="UP000184420"/>
    </source>
</evidence>
<dbReference type="RefSeq" id="WP_073082986.1">
    <property type="nucleotide sequence ID" value="NZ_FRBL01000006.1"/>
</dbReference>
<protein>
    <submittedName>
        <fullName evidence="2">DNA-directed RNA polymerase specialized sigma subunit, sigma24 family</fullName>
    </submittedName>
</protein>